<name>A0A8J3SSK4_9ACTN</name>
<comment type="caution">
    <text evidence="1">The sequence shown here is derived from an EMBL/GenBank/DDBJ whole genome shotgun (WGS) entry which is preliminary data.</text>
</comment>
<gene>
    <name evidence="1" type="ORF">Psi01_82590</name>
</gene>
<keyword evidence="2" id="KW-1185">Reference proteome</keyword>
<sequence>MRLAWVGRWKSRDVTGVFAMACTGCGLVTMHAEDLAALRADVADNPERYGLHS</sequence>
<dbReference type="AlphaFoldDB" id="A0A8J3SSK4"/>
<protein>
    <submittedName>
        <fullName evidence="1">Uncharacterized protein</fullName>
    </submittedName>
</protein>
<accession>A0A8J3SSK4</accession>
<reference evidence="1 2" key="1">
    <citation type="submission" date="2021-01" db="EMBL/GenBank/DDBJ databases">
        <title>Whole genome shotgun sequence of Planobispora siamensis NBRC 107568.</title>
        <authorList>
            <person name="Komaki H."/>
            <person name="Tamura T."/>
        </authorList>
    </citation>
    <scope>NUCLEOTIDE SEQUENCE [LARGE SCALE GENOMIC DNA]</scope>
    <source>
        <strain evidence="1 2">NBRC 107568</strain>
    </source>
</reference>
<evidence type="ECO:0000313" key="2">
    <source>
        <dbReference type="Proteomes" id="UP000619788"/>
    </source>
</evidence>
<dbReference type="Proteomes" id="UP000619788">
    <property type="component" value="Unassembled WGS sequence"/>
</dbReference>
<dbReference type="RefSeq" id="WP_204069616.1">
    <property type="nucleotide sequence ID" value="NZ_BOOJ01000091.1"/>
</dbReference>
<dbReference type="EMBL" id="BOOJ01000091">
    <property type="protein sequence ID" value="GIH97629.1"/>
    <property type="molecule type" value="Genomic_DNA"/>
</dbReference>
<evidence type="ECO:0000313" key="1">
    <source>
        <dbReference type="EMBL" id="GIH97629.1"/>
    </source>
</evidence>
<proteinExistence type="predicted"/>
<organism evidence="1 2">
    <name type="scientific">Planobispora siamensis</name>
    <dbReference type="NCBI Taxonomy" id="936338"/>
    <lineage>
        <taxon>Bacteria</taxon>
        <taxon>Bacillati</taxon>
        <taxon>Actinomycetota</taxon>
        <taxon>Actinomycetes</taxon>
        <taxon>Streptosporangiales</taxon>
        <taxon>Streptosporangiaceae</taxon>
        <taxon>Planobispora</taxon>
    </lineage>
</organism>